<organism evidence="1 2">
    <name type="scientific">Jiangella ureilytica</name>
    <dbReference type="NCBI Taxonomy" id="2530374"/>
    <lineage>
        <taxon>Bacteria</taxon>
        <taxon>Bacillati</taxon>
        <taxon>Actinomycetota</taxon>
        <taxon>Actinomycetes</taxon>
        <taxon>Jiangellales</taxon>
        <taxon>Jiangellaceae</taxon>
        <taxon>Jiangella</taxon>
    </lineage>
</organism>
<dbReference type="OrthoDB" id="32458at2"/>
<comment type="caution">
    <text evidence="1">The sequence shown here is derived from an EMBL/GenBank/DDBJ whole genome shotgun (WGS) entry which is preliminary data.</text>
</comment>
<evidence type="ECO:0000313" key="1">
    <source>
        <dbReference type="EMBL" id="TDC53102.1"/>
    </source>
</evidence>
<keyword evidence="2" id="KW-1185">Reference proteome</keyword>
<protein>
    <submittedName>
        <fullName evidence="1">DUF1801 domain-containing protein</fullName>
    </submittedName>
</protein>
<name>A0A4R4RW36_9ACTN</name>
<dbReference type="SUPFAM" id="SSF159888">
    <property type="entry name" value="YdhG-like"/>
    <property type="match status" value="1"/>
</dbReference>
<dbReference type="Gene3D" id="3.90.1150.200">
    <property type="match status" value="1"/>
</dbReference>
<sequence length="149" mass="16379">MSTEKAGTEKSYDGFDEAERAAMKERAKELKKGAKGKVDPEVDLLEKIAEMSDEDRVIAERIHALISAEVPELAPRTWYGQPAYAKDGKVLCFFQAAAKFGTEYATFGFNEAPLLDNGTMWPTSFGIRELTAADEKLLVSLVKKAAALD</sequence>
<evidence type="ECO:0000313" key="2">
    <source>
        <dbReference type="Proteomes" id="UP000295621"/>
    </source>
</evidence>
<reference evidence="1 2" key="1">
    <citation type="submission" date="2019-02" db="EMBL/GenBank/DDBJ databases">
        <title>Draft genome sequences of novel Actinobacteria.</title>
        <authorList>
            <person name="Sahin N."/>
            <person name="Ay H."/>
            <person name="Saygin H."/>
        </authorList>
    </citation>
    <scope>NUCLEOTIDE SEQUENCE [LARGE SCALE GENOMIC DNA]</scope>
    <source>
        <strain evidence="1 2">KC603</strain>
    </source>
</reference>
<accession>A0A4R4RW36</accession>
<dbReference type="AlphaFoldDB" id="A0A4R4RW36"/>
<dbReference type="Proteomes" id="UP000295621">
    <property type="component" value="Unassembled WGS sequence"/>
</dbReference>
<gene>
    <name evidence="1" type="ORF">E1212_06695</name>
</gene>
<dbReference type="EMBL" id="SMKL01000011">
    <property type="protein sequence ID" value="TDC53102.1"/>
    <property type="molecule type" value="Genomic_DNA"/>
</dbReference>
<dbReference type="RefSeq" id="WP_131980600.1">
    <property type="nucleotide sequence ID" value="NZ_SMKL01000011.1"/>
</dbReference>
<proteinExistence type="predicted"/>